<dbReference type="KEGG" id="afx:JZ786_07605"/>
<dbReference type="InterPro" id="IPR027417">
    <property type="entry name" value="P-loop_NTPase"/>
</dbReference>
<dbReference type="SUPFAM" id="SSF52540">
    <property type="entry name" value="P-loop containing nucleoside triphosphate hydrolases"/>
    <property type="match status" value="1"/>
</dbReference>
<dbReference type="NCBIfam" id="TIGR00345">
    <property type="entry name" value="GET3_arsA_TRC40"/>
    <property type="match status" value="1"/>
</dbReference>
<protein>
    <submittedName>
        <fullName evidence="3">ArsA family ATPase</fullName>
    </submittedName>
</protein>
<dbReference type="EMBL" id="CP071182">
    <property type="protein sequence ID" value="QSO48811.1"/>
    <property type="molecule type" value="Genomic_DNA"/>
</dbReference>
<reference evidence="3 4" key="1">
    <citation type="submission" date="2021-02" db="EMBL/GenBank/DDBJ databases">
        <title>Alicyclobacillus curvatus sp. nov. and Alicyclobacillus mengziensis sp. nov., two acidophilic bacteria isolated from acid mine drainage.</title>
        <authorList>
            <person name="Huang Y."/>
        </authorList>
    </citation>
    <scope>NUCLEOTIDE SEQUENCE [LARGE SCALE GENOMIC DNA]</scope>
    <source>
        <strain evidence="3 4">S30H14</strain>
    </source>
</reference>
<dbReference type="InterPro" id="IPR016300">
    <property type="entry name" value="ATPase_ArsA/GET3"/>
</dbReference>
<dbReference type="PANTHER" id="PTHR10803">
    <property type="entry name" value="ARSENICAL PUMP-DRIVING ATPASE ARSENITE-TRANSLOCATING ATPASE"/>
    <property type="match status" value="1"/>
</dbReference>
<comment type="similarity">
    <text evidence="1">Belongs to the arsA ATPase family.</text>
</comment>
<dbReference type="AlphaFoldDB" id="A0A9X7Z8Z7"/>
<sequence>MSLQSKSLPESLILPTEGDRKRIFLAGKGGVGKTTMACATALYTADCGYKTLLVTTDPAAHLADVLGQEVSASPKQILNSKLWAVRIDPKVAFERYKERILLGVKERFGSEESIAVVQEELDSPCTEEIAVFQEFLDDLLSDDYEVLVFDTAPTGHTLRLLQLAWDYETELSHKSSFTAETSALDNAELSRMREAIRVLQSKRETTMAFVTLAESTPIAEMDRAIEDLERADIETQAIIVNQMLPEEASGSRLFGPRRERQQAYLVELERRHGKRFVTECELSDDDVLGDDALRQIAAKIFVNHTVQGV</sequence>
<dbReference type="Gene3D" id="3.40.50.300">
    <property type="entry name" value="P-loop containing nucleotide triphosphate hydrolases"/>
    <property type="match status" value="1"/>
</dbReference>
<dbReference type="GO" id="GO:0005524">
    <property type="term" value="F:ATP binding"/>
    <property type="evidence" value="ECO:0007669"/>
    <property type="project" value="InterPro"/>
</dbReference>
<dbReference type="PANTHER" id="PTHR10803:SF3">
    <property type="entry name" value="ATPASE GET3"/>
    <property type="match status" value="1"/>
</dbReference>
<gene>
    <name evidence="3" type="ORF">JZ786_07605</name>
</gene>
<name>A0A9X7Z8Z7_9BACL</name>
<proteinExistence type="inferred from homology"/>
<accession>A0A9X7Z8Z7</accession>
<dbReference type="GO" id="GO:0016887">
    <property type="term" value="F:ATP hydrolysis activity"/>
    <property type="evidence" value="ECO:0007669"/>
    <property type="project" value="InterPro"/>
</dbReference>
<evidence type="ECO:0000259" key="2">
    <source>
        <dbReference type="Pfam" id="PF02374"/>
    </source>
</evidence>
<keyword evidence="4" id="KW-1185">Reference proteome</keyword>
<dbReference type="CDD" id="cd02035">
    <property type="entry name" value="ArsA"/>
    <property type="match status" value="1"/>
</dbReference>
<evidence type="ECO:0000313" key="4">
    <source>
        <dbReference type="Proteomes" id="UP000663505"/>
    </source>
</evidence>
<feature type="domain" description="ArsA/GET3 Anion-transporting ATPase-like" evidence="2">
    <location>
        <begin position="187"/>
        <end position="300"/>
    </location>
</feature>
<dbReference type="Pfam" id="PF02374">
    <property type="entry name" value="ArsA_ATPase"/>
    <property type="match status" value="2"/>
</dbReference>
<evidence type="ECO:0000313" key="3">
    <source>
        <dbReference type="EMBL" id="QSO48811.1"/>
    </source>
</evidence>
<organism evidence="3 4">
    <name type="scientific">Alicyclobacillus mengziensis</name>
    <dbReference type="NCBI Taxonomy" id="2931921"/>
    <lineage>
        <taxon>Bacteria</taxon>
        <taxon>Bacillati</taxon>
        <taxon>Bacillota</taxon>
        <taxon>Bacilli</taxon>
        <taxon>Bacillales</taxon>
        <taxon>Alicyclobacillaceae</taxon>
        <taxon>Alicyclobacillus</taxon>
    </lineage>
</organism>
<evidence type="ECO:0000256" key="1">
    <source>
        <dbReference type="ARBA" id="ARBA00011040"/>
    </source>
</evidence>
<dbReference type="Proteomes" id="UP000663505">
    <property type="component" value="Chromosome"/>
</dbReference>
<feature type="domain" description="ArsA/GET3 Anion-transporting ATPase-like" evidence="2">
    <location>
        <begin position="21"/>
        <end position="172"/>
    </location>
</feature>
<dbReference type="RefSeq" id="WP_206658125.1">
    <property type="nucleotide sequence ID" value="NZ_CP071182.1"/>
</dbReference>
<dbReference type="InterPro" id="IPR025723">
    <property type="entry name" value="ArsA/GET3_ATPase-like"/>
</dbReference>